<evidence type="ECO:0000313" key="2">
    <source>
        <dbReference type="Proteomes" id="UP000053989"/>
    </source>
</evidence>
<proteinExistence type="predicted"/>
<name>A0A0C3D6F8_9AGAM</name>
<dbReference type="EMBL" id="KN822118">
    <property type="protein sequence ID" value="KIM56360.1"/>
    <property type="molecule type" value="Genomic_DNA"/>
</dbReference>
<dbReference type="Proteomes" id="UP000053989">
    <property type="component" value="Unassembled WGS sequence"/>
</dbReference>
<evidence type="ECO:0000313" key="1">
    <source>
        <dbReference type="EMBL" id="KIM56360.1"/>
    </source>
</evidence>
<accession>A0A0C3D6F8</accession>
<dbReference type="AlphaFoldDB" id="A0A0C3D6F8"/>
<dbReference type="InParanoid" id="A0A0C3D6F8"/>
<reference evidence="1 2" key="1">
    <citation type="submission" date="2014-04" db="EMBL/GenBank/DDBJ databases">
        <authorList>
            <consortium name="DOE Joint Genome Institute"/>
            <person name="Kuo A."/>
            <person name="Kohler A."/>
            <person name="Nagy L.G."/>
            <person name="Floudas D."/>
            <person name="Copeland A."/>
            <person name="Barry K.W."/>
            <person name="Cichocki N."/>
            <person name="Veneault-Fourrey C."/>
            <person name="LaButti K."/>
            <person name="Lindquist E.A."/>
            <person name="Lipzen A."/>
            <person name="Lundell T."/>
            <person name="Morin E."/>
            <person name="Murat C."/>
            <person name="Sun H."/>
            <person name="Tunlid A."/>
            <person name="Henrissat B."/>
            <person name="Grigoriev I.V."/>
            <person name="Hibbett D.S."/>
            <person name="Martin F."/>
            <person name="Nordberg H.P."/>
            <person name="Cantor M.N."/>
            <person name="Hua S.X."/>
        </authorList>
    </citation>
    <scope>NUCLEOTIDE SEQUENCE [LARGE SCALE GENOMIC DNA]</scope>
    <source>
        <strain evidence="1 2">Foug A</strain>
    </source>
</reference>
<keyword evidence="2" id="KW-1185">Reference proteome</keyword>
<reference evidence="2" key="2">
    <citation type="submission" date="2015-01" db="EMBL/GenBank/DDBJ databases">
        <title>Evolutionary Origins and Diversification of the Mycorrhizal Mutualists.</title>
        <authorList>
            <consortium name="DOE Joint Genome Institute"/>
            <consortium name="Mycorrhizal Genomics Consortium"/>
            <person name="Kohler A."/>
            <person name="Kuo A."/>
            <person name="Nagy L.G."/>
            <person name="Floudas D."/>
            <person name="Copeland A."/>
            <person name="Barry K.W."/>
            <person name="Cichocki N."/>
            <person name="Veneault-Fourrey C."/>
            <person name="LaButti K."/>
            <person name="Lindquist E.A."/>
            <person name="Lipzen A."/>
            <person name="Lundell T."/>
            <person name="Morin E."/>
            <person name="Murat C."/>
            <person name="Riley R."/>
            <person name="Ohm R."/>
            <person name="Sun H."/>
            <person name="Tunlid A."/>
            <person name="Henrissat B."/>
            <person name="Grigoriev I.V."/>
            <person name="Hibbett D.S."/>
            <person name="Martin F."/>
        </authorList>
    </citation>
    <scope>NUCLEOTIDE SEQUENCE [LARGE SCALE GENOMIC DNA]</scope>
    <source>
        <strain evidence="2">Foug A</strain>
    </source>
</reference>
<organism evidence="1 2">
    <name type="scientific">Scleroderma citrinum Foug A</name>
    <dbReference type="NCBI Taxonomy" id="1036808"/>
    <lineage>
        <taxon>Eukaryota</taxon>
        <taxon>Fungi</taxon>
        <taxon>Dikarya</taxon>
        <taxon>Basidiomycota</taxon>
        <taxon>Agaricomycotina</taxon>
        <taxon>Agaricomycetes</taxon>
        <taxon>Agaricomycetidae</taxon>
        <taxon>Boletales</taxon>
        <taxon>Sclerodermatineae</taxon>
        <taxon>Sclerodermataceae</taxon>
        <taxon>Scleroderma</taxon>
    </lineage>
</organism>
<gene>
    <name evidence="1" type="ORF">SCLCIDRAFT_244109</name>
</gene>
<protein>
    <submittedName>
        <fullName evidence="1">Uncharacterized protein</fullName>
    </submittedName>
</protein>
<dbReference type="HOGENOM" id="CLU_2400952_0_0_1"/>
<sequence>MKLPAPAFYVTLFKPRYLPCFESAFSSSSRTSMSGYVFLDPSYFLRPSNTMSWMPLSTHTMNDTHLICPASDLTCRSFQSLSTTTHPGGPWSP</sequence>